<gene>
    <name evidence="3" type="ORF">METZ01_LOCUS401034</name>
</gene>
<dbReference type="Pfam" id="PF03061">
    <property type="entry name" value="4HBT"/>
    <property type="match status" value="1"/>
</dbReference>
<dbReference type="Gene3D" id="3.10.129.10">
    <property type="entry name" value="Hotdog Thioesterase"/>
    <property type="match status" value="1"/>
</dbReference>
<dbReference type="PANTHER" id="PTHR11049:SF5">
    <property type="entry name" value="ACYL-COA THIOESTER HYDROLASE YCIA"/>
    <property type="match status" value="1"/>
</dbReference>
<protein>
    <recommendedName>
        <fullName evidence="2">HotDog ACOT-type domain-containing protein</fullName>
    </recommendedName>
</protein>
<dbReference type="PANTHER" id="PTHR11049">
    <property type="entry name" value="ACYL COENZYME A THIOESTER HYDROLASE"/>
    <property type="match status" value="1"/>
</dbReference>
<dbReference type="GO" id="GO:0005829">
    <property type="term" value="C:cytosol"/>
    <property type="evidence" value="ECO:0007669"/>
    <property type="project" value="TreeGrafter"/>
</dbReference>
<evidence type="ECO:0000256" key="1">
    <source>
        <dbReference type="ARBA" id="ARBA00022801"/>
    </source>
</evidence>
<dbReference type="InterPro" id="IPR029069">
    <property type="entry name" value="HotDog_dom_sf"/>
</dbReference>
<evidence type="ECO:0000259" key="2">
    <source>
        <dbReference type="PROSITE" id="PS51770"/>
    </source>
</evidence>
<dbReference type="EMBL" id="UINC01153449">
    <property type="protein sequence ID" value="SVD48180.1"/>
    <property type="molecule type" value="Genomic_DNA"/>
</dbReference>
<dbReference type="GO" id="GO:0052816">
    <property type="term" value="F:long-chain fatty acyl-CoA hydrolase activity"/>
    <property type="evidence" value="ECO:0007669"/>
    <property type="project" value="TreeGrafter"/>
</dbReference>
<dbReference type="InterPro" id="IPR033120">
    <property type="entry name" value="HOTDOG_ACOT"/>
</dbReference>
<dbReference type="PROSITE" id="PS51770">
    <property type="entry name" value="HOTDOG_ACOT"/>
    <property type="match status" value="1"/>
</dbReference>
<dbReference type="GO" id="GO:0009062">
    <property type="term" value="P:fatty acid catabolic process"/>
    <property type="evidence" value="ECO:0007669"/>
    <property type="project" value="TreeGrafter"/>
</dbReference>
<feature type="domain" description="HotDog ACOT-type" evidence="2">
    <location>
        <begin position="10"/>
        <end position="123"/>
    </location>
</feature>
<reference evidence="3" key="1">
    <citation type="submission" date="2018-05" db="EMBL/GenBank/DDBJ databases">
        <authorList>
            <person name="Lanie J.A."/>
            <person name="Ng W.-L."/>
            <person name="Kazmierczak K.M."/>
            <person name="Andrzejewski T.M."/>
            <person name="Davidsen T.M."/>
            <person name="Wayne K.J."/>
            <person name="Tettelin H."/>
            <person name="Glass J.I."/>
            <person name="Rusch D."/>
            <person name="Podicherti R."/>
            <person name="Tsui H.-C.T."/>
            <person name="Winkler M.E."/>
        </authorList>
    </citation>
    <scope>NUCLEOTIDE SEQUENCE</scope>
</reference>
<dbReference type="SUPFAM" id="SSF54637">
    <property type="entry name" value="Thioesterase/thiol ester dehydrase-isomerase"/>
    <property type="match status" value="1"/>
</dbReference>
<dbReference type="InterPro" id="IPR006683">
    <property type="entry name" value="Thioestr_dom"/>
</dbReference>
<sequence>MNDKNAILPNDKQPAIRVAAYPKELNPGGCIFGGWIMSQVDVAGAITAYERAKGLTATVGVKSFEFHEPVFVGDVISCYADIIRTGRTSITVKVEVYAERNPINKKIVKVTEAELTYVALDENRRPRKLPNIDD</sequence>
<name>A0A382VP71_9ZZZZ</name>
<evidence type="ECO:0000313" key="3">
    <source>
        <dbReference type="EMBL" id="SVD48180.1"/>
    </source>
</evidence>
<organism evidence="3">
    <name type="scientific">marine metagenome</name>
    <dbReference type="NCBI Taxonomy" id="408172"/>
    <lineage>
        <taxon>unclassified sequences</taxon>
        <taxon>metagenomes</taxon>
        <taxon>ecological metagenomes</taxon>
    </lineage>
</organism>
<accession>A0A382VP71</accession>
<dbReference type="CDD" id="cd03442">
    <property type="entry name" value="BFIT_BACH"/>
    <property type="match status" value="1"/>
</dbReference>
<dbReference type="GO" id="GO:0006637">
    <property type="term" value="P:acyl-CoA metabolic process"/>
    <property type="evidence" value="ECO:0007669"/>
    <property type="project" value="TreeGrafter"/>
</dbReference>
<dbReference type="InterPro" id="IPR040170">
    <property type="entry name" value="Cytosol_ACT"/>
</dbReference>
<proteinExistence type="predicted"/>
<dbReference type="AlphaFoldDB" id="A0A382VP71"/>
<keyword evidence="1" id="KW-0378">Hydrolase</keyword>